<dbReference type="OrthoDB" id="3691936at2"/>
<organism evidence="4 5">
    <name type="scientific">Saccharomonospora marina XMU15</name>
    <dbReference type="NCBI Taxonomy" id="882083"/>
    <lineage>
        <taxon>Bacteria</taxon>
        <taxon>Bacillati</taxon>
        <taxon>Actinomycetota</taxon>
        <taxon>Actinomycetes</taxon>
        <taxon>Pseudonocardiales</taxon>
        <taxon>Pseudonocardiaceae</taxon>
        <taxon>Saccharomonospora</taxon>
    </lineage>
</organism>
<gene>
    <name evidence="4" type="ORF">SacmaDRAFT_5741</name>
</gene>
<evidence type="ECO:0000256" key="3">
    <source>
        <dbReference type="SAM" id="SignalP"/>
    </source>
</evidence>
<keyword evidence="5" id="KW-1185">Reference proteome</keyword>
<feature type="compositionally biased region" description="Low complexity" evidence="1">
    <location>
        <begin position="118"/>
        <end position="146"/>
    </location>
</feature>
<dbReference type="Proteomes" id="UP000004926">
    <property type="component" value="Chromosome"/>
</dbReference>
<proteinExistence type="predicted"/>
<feature type="transmembrane region" description="Helical" evidence="2">
    <location>
        <begin position="257"/>
        <end position="277"/>
    </location>
</feature>
<name>H5XC51_9PSEU</name>
<evidence type="ECO:0000313" key="4">
    <source>
        <dbReference type="EMBL" id="EHR53855.1"/>
    </source>
</evidence>
<evidence type="ECO:0000256" key="1">
    <source>
        <dbReference type="SAM" id="MobiDB-lite"/>
    </source>
</evidence>
<dbReference type="AlphaFoldDB" id="H5XC51"/>
<feature type="signal peptide" evidence="3">
    <location>
        <begin position="1"/>
        <end position="32"/>
    </location>
</feature>
<evidence type="ECO:0000313" key="5">
    <source>
        <dbReference type="Proteomes" id="UP000004926"/>
    </source>
</evidence>
<keyword evidence="2" id="KW-0812">Transmembrane</keyword>
<dbReference type="RefSeq" id="WP_009157229.1">
    <property type="nucleotide sequence ID" value="NZ_CM001439.1"/>
</dbReference>
<dbReference type="HOGENOM" id="CLU_983133_0_0_11"/>
<protein>
    <submittedName>
        <fullName evidence="4">Uncharacterized protein</fullName>
    </submittedName>
</protein>
<keyword evidence="2" id="KW-1133">Transmembrane helix</keyword>
<evidence type="ECO:0000256" key="2">
    <source>
        <dbReference type="SAM" id="Phobius"/>
    </source>
</evidence>
<sequence>MRRTKARTAAAGAAVFVLAGSASLALPEVARAETRSVPCGGTVTAEPGDHIVAVGPLGVRLDLGVVTSGVTTLVSGLCKVTVKVVEPVPVGGEPLADAVEGTTSTTADAVDGVAGALSSGTQPAPAAPGAGEPAPSGSPGGRSTSGEASRTGQGDQQSVPAPNSPVVGGAALPGSGWSTFGMPAAFGFGYGYGTPSTSALFTPAPGLRYGGQIPGYSPEFGLLGQDAGRDNGSGANPGAARALPATSGGVGDATGPAAILAVLALSGVTAALVRTWVLRRTAP</sequence>
<dbReference type="STRING" id="882083.SacmaDRAFT_5741"/>
<reference evidence="4 5" key="1">
    <citation type="journal article" date="2012" name="Stand. Genomic Sci.">
        <title>Genome sequence of the ocean sediment bacterium Saccharomonospora marina type strain (XMU15(T)).</title>
        <authorList>
            <person name="Klenk H.P."/>
            <person name="Lu M."/>
            <person name="Lucas S."/>
            <person name="Lapidus A."/>
            <person name="Copeland A."/>
            <person name="Pitluck S."/>
            <person name="Goodwin L.A."/>
            <person name="Han C."/>
            <person name="Tapia R."/>
            <person name="Brambilla E.M."/>
            <person name="Potter G."/>
            <person name="Land M."/>
            <person name="Ivanova N."/>
            <person name="Rohde M."/>
            <person name="Goker M."/>
            <person name="Detter J.C."/>
            <person name="Li W.J."/>
            <person name="Kyrpides N.C."/>
            <person name="Woyke T."/>
        </authorList>
    </citation>
    <scope>NUCLEOTIDE SEQUENCE [LARGE SCALE GENOMIC DNA]</scope>
    <source>
        <strain evidence="4 5">XMU15</strain>
    </source>
</reference>
<keyword evidence="3" id="KW-0732">Signal</keyword>
<feature type="region of interest" description="Disordered" evidence="1">
    <location>
        <begin position="115"/>
        <end position="167"/>
    </location>
</feature>
<keyword evidence="2" id="KW-0472">Membrane</keyword>
<feature type="chain" id="PRO_5003601555" evidence="3">
    <location>
        <begin position="33"/>
        <end position="283"/>
    </location>
</feature>
<dbReference type="eggNOG" id="ENOG5033SRM">
    <property type="taxonomic scope" value="Bacteria"/>
</dbReference>
<feature type="compositionally biased region" description="Polar residues" evidence="1">
    <location>
        <begin position="147"/>
        <end position="161"/>
    </location>
</feature>
<accession>H5XC51</accession>
<dbReference type="EMBL" id="CM001439">
    <property type="protein sequence ID" value="EHR53855.1"/>
    <property type="molecule type" value="Genomic_DNA"/>
</dbReference>